<evidence type="ECO:0000256" key="1">
    <source>
        <dbReference type="SAM" id="MobiDB-lite"/>
    </source>
</evidence>
<feature type="region of interest" description="Disordered" evidence="1">
    <location>
        <begin position="125"/>
        <end position="147"/>
    </location>
</feature>
<comment type="caution">
    <text evidence="2">The sequence shown here is derived from an EMBL/GenBank/DDBJ whole genome shotgun (WGS) entry which is preliminary data.</text>
</comment>
<keyword evidence="3" id="KW-1185">Reference proteome</keyword>
<name>A0ABQ8S1N2_PERAM</name>
<reference evidence="2 3" key="1">
    <citation type="journal article" date="2022" name="Allergy">
        <title>Genome assembly and annotation of Periplaneta americana reveal a comprehensive cockroach allergen profile.</title>
        <authorList>
            <person name="Wang L."/>
            <person name="Xiong Q."/>
            <person name="Saelim N."/>
            <person name="Wang L."/>
            <person name="Nong W."/>
            <person name="Wan A.T."/>
            <person name="Shi M."/>
            <person name="Liu X."/>
            <person name="Cao Q."/>
            <person name="Hui J.H.L."/>
            <person name="Sookrung N."/>
            <person name="Leung T.F."/>
            <person name="Tungtrongchitr A."/>
            <person name="Tsui S.K.W."/>
        </authorList>
    </citation>
    <scope>NUCLEOTIDE SEQUENCE [LARGE SCALE GENOMIC DNA]</scope>
    <source>
        <strain evidence="2">PWHHKU_190912</strain>
    </source>
</reference>
<feature type="compositionally biased region" description="Polar residues" evidence="1">
    <location>
        <begin position="125"/>
        <end position="134"/>
    </location>
</feature>
<feature type="compositionally biased region" description="Acidic residues" evidence="1">
    <location>
        <begin position="213"/>
        <end position="253"/>
    </location>
</feature>
<feature type="region of interest" description="Disordered" evidence="1">
    <location>
        <begin position="210"/>
        <end position="253"/>
    </location>
</feature>
<gene>
    <name evidence="2" type="ORF">ANN_23922</name>
</gene>
<dbReference type="EMBL" id="JAJSOF020000037">
    <property type="protein sequence ID" value="KAJ4427913.1"/>
    <property type="molecule type" value="Genomic_DNA"/>
</dbReference>
<dbReference type="Proteomes" id="UP001148838">
    <property type="component" value="Unassembled WGS sequence"/>
</dbReference>
<accession>A0ABQ8S1N2</accession>
<sequence length="253" mass="28993">MEISVHKTKTMAFCGKSPVRSKIVIGKSIIEQEDKSPLLFPPHSTLEAGPWMGGVKPDQTRRIVPQLQRFKRKLKARENTGLQKPDPARAILASGTNFTAEQVYIHHKPDPARAILASGTNFTAKQAHRSTSSEGGRRLTDDCEDVKDKKMPPVTDYEREMLLKLVKTYKEYNSIYKINSKPLILIPIEQYRSEIRVLLMEQTKHFCCASPEKEEEEEEEEEVEVQEVEEVEDELEEKVVEEEEAEVQEVEVE</sequence>
<proteinExistence type="predicted"/>
<feature type="compositionally biased region" description="Basic and acidic residues" evidence="1">
    <location>
        <begin position="135"/>
        <end position="147"/>
    </location>
</feature>
<evidence type="ECO:0000313" key="2">
    <source>
        <dbReference type="EMBL" id="KAJ4427913.1"/>
    </source>
</evidence>
<organism evidence="2 3">
    <name type="scientific">Periplaneta americana</name>
    <name type="common">American cockroach</name>
    <name type="synonym">Blatta americana</name>
    <dbReference type="NCBI Taxonomy" id="6978"/>
    <lineage>
        <taxon>Eukaryota</taxon>
        <taxon>Metazoa</taxon>
        <taxon>Ecdysozoa</taxon>
        <taxon>Arthropoda</taxon>
        <taxon>Hexapoda</taxon>
        <taxon>Insecta</taxon>
        <taxon>Pterygota</taxon>
        <taxon>Neoptera</taxon>
        <taxon>Polyneoptera</taxon>
        <taxon>Dictyoptera</taxon>
        <taxon>Blattodea</taxon>
        <taxon>Blattoidea</taxon>
        <taxon>Blattidae</taxon>
        <taxon>Blattinae</taxon>
        <taxon>Periplaneta</taxon>
    </lineage>
</organism>
<evidence type="ECO:0000313" key="3">
    <source>
        <dbReference type="Proteomes" id="UP001148838"/>
    </source>
</evidence>
<protein>
    <recommendedName>
        <fullName evidence="4">Enkurin domain-containing protein</fullName>
    </recommendedName>
</protein>
<evidence type="ECO:0008006" key="4">
    <source>
        <dbReference type="Google" id="ProtNLM"/>
    </source>
</evidence>